<protein>
    <recommendedName>
        <fullName evidence="3">Transposase</fullName>
    </recommendedName>
</protein>
<evidence type="ECO:0000313" key="1">
    <source>
        <dbReference type="EMBL" id="KPX28031.1"/>
    </source>
</evidence>
<dbReference type="SUPFAM" id="SSF48295">
    <property type="entry name" value="TrpR-like"/>
    <property type="match status" value="1"/>
</dbReference>
<dbReference type="AlphaFoldDB" id="A0A0N8RH78"/>
<dbReference type="Pfam" id="PF01527">
    <property type="entry name" value="HTH_Tnp_1"/>
    <property type="match status" value="1"/>
</dbReference>
<dbReference type="InterPro" id="IPR002514">
    <property type="entry name" value="Transposase_8"/>
</dbReference>
<dbReference type="PATRIC" id="fig|129137.4.peg.5168"/>
<evidence type="ECO:0008006" key="3">
    <source>
        <dbReference type="Google" id="ProtNLM"/>
    </source>
</evidence>
<evidence type="ECO:0000313" key="2">
    <source>
        <dbReference type="Proteomes" id="UP000050490"/>
    </source>
</evidence>
<sequence length="124" mass="13530">MLVDTISSLLSGSFMQPHRRSYSKSFKAHVIQECAQPGASIANVALSHSLNANLVHKWIRVQTQKAMALQPAFIPLPLQLAGANSQVALSTICLEIPHPRGTVKVNWPTESADACATFLRDLLR</sequence>
<dbReference type="GO" id="GO:0004803">
    <property type="term" value="F:transposase activity"/>
    <property type="evidence" value="ECO:0007669"/>
    <property type="project" value="InterPro"/>
</dbReference>
<dbReference type="GO" id="GO:0006313">
    <property type="term" value="P:DNA transposition"/>
    <property type="evidence" value="ECO:0007669"/>
    <property type="project" value="InterPro"/>
</dbReference>
<proteinExistence type="predicted"/>
<gene>
    <name evidence="1" type="ORF">ALO70_101719</name>
</gene>
<dbReference type="GO" id="GO:0043565">
    <property type="term" value="F:sequence-specific DNA binding"/>
    <property type="evidence" value="ECO:0007669"/>
    <property type="project" value="InterPro"/>
</dbReference>
<dbReference type="Proteomes" id="UP000050490">
    <property type="component" value="Unassembled WGS sequence"/>
</dbReference>
<comment type="caution">
    <text evidence="1">The sequence shown here is derived from an EMBL/GenBank/DDBJ whole genome shotgun (WGS) entry which is preliminary data.</text>
</comment>
<organism evidence="1 2">
    <name type="scientific">Pseudomonas amygdali pv. eriobotryae</name>
    <dbReference type="NCBI Taxonomy" id="129137"/>
    <lineage>
        <taxon>Bacteria</taxon>
        <taxon>Pseudomonadati</taxon>
        <taxon>Pseudomonadota</taxon>
        <taxon>Gammaproteobacteria</taxon>
        <taxon>Pseudomonadales</taxon>
        <taxon>Pseudomonadaceae</taxon>
        <taxon>Pseudomonas</taxon>
        <taxon>Pseudomonas amygdali</taxon>
    </lineage>
</organism>
<reference evidence="1 2" key="1">
    <citation type="submission" date="2015-09" db="EMBL/GenBank/DDBJ databases">
        <title>Genome announcement of multiple Pseudomonas syringae strains.</title>
        <authorList>
            <person name="Thakur S."/>
            <person name="Wang P.W."/>
            <person name="Gong Y."/>
            <person name="Weir B.S."/>
            <person name="Guttman D.S."/>
        </authorList>
    </citation>
    <scope>NUCLEOTIDE SEQUENCE [LARGE SCALE GENOMIC DNA]</scope>
    <source>
        <strain evidence="1 2">ICMP4455</strain>
    </source>
</reference>
<accession>A0A0N8RH78</accession>
<dbReference type="NCBIfam" id="NF047595">
    <property type="entry name" value="IS66_ISRel24_TnpA"/>
    <property type="match status" value="1"/>
</dbReference>
<name>A0A0N8RH78_PSEA0</name>
<dbReference type="EMBL" id="LJQI01000224">
    <property type="protein sequence ID" value="KPX28031.1"/>
    <property type="molecule type" value="Genomic_DNA"/>
</dbReference>
<dbReference type="InterPro" id="IPR010921">
    <property type="entry name" value="Trp_repressor/repl_initiator"/>
</dbReference>